<dbReference type="PANTHER" id="PTHR33499:SF43">
    <property type="entry name" value="TRANSPOSASE, PTTA_EN_SPM, PLANT"/>
    <property type="match status" value="1"/>
</dbReference>
<proteinExistence type="predicted"/>
<protein>
    <submittedName>
        <fullName evidence="2">Uncharacterized protein</fullName>
    </submittedName>
</protein>
<evidence type="ECO:0000313" key="3">
    <source>
        <dbReference type="Proteomes" id="UP000595140"/>
    </source>
</evidence>
<dbReference type="Pfam" id="PF03004">
    <property type="entry name" value="Transposase_24"/>
    <property type="match status" value="1"/>
</dbReference>
<dbReference type="PANTHER" id="PTHR33499">
    <property type="entry name" value="OS12G0282400 PROTEIN-RELATED"/>
    <property type="match status" value="1"/>
</dbReference>
<sequence>MSSKDIFTMRKTTDYERQRELNIERNNKRFQELGIPALGSSLKRVKTNVIENNVADGDDEYVPTNEERMHAKDDESIALKKNSTLKTSFKNPISRQTSSSKPHTQMIFSDEMFEASSNPEMTNLATSMGHITRGKETGVSGVERLNQHRIHAYNLNGGASERQASITRSTTSQNDFVRVHEREETGMFEVESLNQHHTHGSNFDGGAFERQAPPTRSTTSQRDFLRVHERDERCVSEVAGLHEYRTPGDMDGVSFKRQAPITRSRTSQREILPVHERGSSTTNILMNTSVGDENRMNSSVQQATPVLRGKTKCQNWKRKRDIIPNKVEIEIPPELNRVVGMNSTQFISEASYLMKQCMPLDVEDWGHIHPDKKRKYFMKLKELFKLPEGHHVEKTIKRRANTWYRKWRYDLRKKAYSDHPTVAGRLANCPSEVDPEEWKWLVSYWDSEKFRRRSETNKNNQKSQTMLSKVGTKSIASSFYDMLQAKKPDSDECDEENLSETEHVEDEPYYLALWEMSKKRKNGTWSDEYAEQAYDNLKALHQEQLDKYGEDNLTPQEAFEIFLKHKKGSNHQRGMGQGVLSFHSYVKKDITKVLEQERIDTEVNKRVSEINETYEARTFLCIFRCI</sequence>
<organism evidence="2 3">
    <name type="scientific">Cuscuta campestris</name>
    <dbReference type="NCBI Taxonomy" id="132261"/>
    <lineage>
        <taxon>Eukaryota</taxon>
        <taxon>Viridiplantae</taxon>
        <taxon>Streptophyta</taxon>
        <taxon>Embryophyta</taxon>
        <taxon>Tracheophyta</taxon>
        <taxon>Spermatophyta</taxon>
        <taxon>Magnoliopsida</taxon>
        <taxon>eudicotyledons</taxon>
        <taxon>Gunneridae</taxon>
        <taxon>Pentapetalae</taxon>
        <taxon>asterids</taxon>
        <taxon>lamiids</taxon>
        <taxon>Solanales</taxon>
        <taxon>Convolvulaceae</taxon>
        <taxon>Cuscuteae</taxon>
        <taxon>Cuscuta</taxon>
        <taxon>Cuscuta subgen. Grammica</taxon>
        <taxon>Cuscuta sect. Cleistogrammica</taxon>
    </lineage>
</organism>
<feature type="region of interest" description="Disordered" evidence="1">
    <location>
        <begin position="197"/>
        <end position="221"/>
    </location>
</feature>
<evidence type="ECO:0000256" key="1">
    <source>
        <dbReference type="SAM" id="MobiDB-lite"/>
    </source>
</evidence>
<dbReference type="Proteomes" id="UP000595140">
    <property type="component" value="Unassembled WGS sequence"/>
</dbReference>
<reference evidence="2 3" key="1">
    <citation type="submission" date="2018-04" db="EMBL/GenBank/DDBJ databases">
        <authorList>
            <person name="Vogel A."/>
        </authorList>
    </citation>
    <scope>NUCLEOTIDE SEQUENCE [LARGE SCALE GENOMIC DNA]</scope>
</reference>
<gene>
    <name evidence="2" type="ORF">CCAM_LOCUS23787</name>
</gene>
<dbReference type="OrthoDB" id="1292058at2759"/>
<dbReference type="InterPro" id="IPR004252">
    <property type="entry name" value="Probable_transposase_24"/>
</dbReference>
<accession>A0A484LZL0</accession>
<name>A0A484LZL0_9ASTE</name>
<evidence type="ECO:0000313" key="2">
    <source>
        <dbReference type="EMBL" id="VFQ82011.1"/>
    </source>
</evidence>
<dbReference type="AlphaFoldDB" id="A0A484LZL0"/>
<dbReference type="EMBL" id="OOIL02002275">
    <property type="protein sequence ID" value="VFQ82011.1"/>
    <property type="molecule type" value="Genomic_DNA"/>
</dbReference>
<keyword evidence="3" id="KW-1185">Reference proteome</keyword>